<evidence type="ECO:0000313" key="3">
    <source>
        <dbReference type="Proteomes" id="UP000294824"/>
    </source>
</evidence>
<feature type="chain" id="PRO_5020470847" evidence="1">
    <location>
        <begin position="25"/>
        <end position="273"/>
    </location>
</feature>
<evidence type="ECO:0000313" key="2">
    <source>
        <dbReference type="EMBL" id="TDY60269.1"/>
    </source>
</evidence>
<dbReference type="Proteomes" id="UP000294824">
    <property type="component" value="Unassembled WGS sequence"/>
</dbReference>
<dbReference type="RefSeq" id="WP_074938694.1">
    <property type="nucleotide sequence ID" value="NZ_FOLN01000008.1"/>
</dbReference>
<protein>
    <submittedName>
        <fullName evidence="2">Uncharacterized protein</fullName>
    </submittedName>
</protein>
<dbReference type="AlphaFoldDB" id="A0A4R8M4S2"/>
<sequence length="273" mass="32205">MKKTNQLFATIVVLLLFCAPTLQAQEKKEVKYVTVTKSHWNLDKKDFKMSEWKAAEKEYLDKVIKKNEYILSASTYIHNLTPDNTEVLSSMSYASWEDIDKQVERSAELEKEAWPDEAERKAFLQNLNSYYSNQHSDEIYSPLFGAKFLTERPNKDMVLYVRKSYLAFPKDGTMKEFEDLRLEGNTIITQKNEYIKGYFPYVHAWGADKTEYIEAYFLDSLEDIEKMFDEDDELFKAGYARSEENKVKLETWNTYFTGVHGDYVYTFIHDLLK</sequence>
<feature type="signal peptide" evidence="1">
    <location>
        <begin position="1"/>
        <end position="24"/>
    </location>
</feature>
<evidence type="ECO:0000256" key="1">
    <source>
        <dbReference type="SAM" id="SignalP"/>
    </source>
</evidence>
<accession>A0A4R8M4S2</accession>
<reference evidence="2 3" key="1">
    <citation type="submission" date="2019-03" db="EMBL/GenBank/DDBJ databases">
        <title>Genomic Encyclopedia of Type Strains, Phase III (KMG-III): the genomes of soil and plant-associated and newly described type strains.</title>
        <authorList>
            <person name="Whitman W."/>
        </authorList>
    </citation>
    <scope>NUCLEOTIDE SEQUENCE [LARGE SCALE GENOMIC DNA]</scope>
    <source>
        <strain evidence="2 3">CECT 8301</strain>
    </source>
</reference>
<gene>
    <name evidence="2" type="ORF">DFQ06_3397</name>
</gene>
<dbReference type="EMBL" id="SORL01000012">
    <property type="protein sequence ID" value="TDY60269.1"/>
    <property type="molecule type" value="Genomic_DNA"/>
</dbReference>
<organism evidence="2 3">
    <name type="scientific">Algibacter lectus</name>
    <dbReference type="NCBI Taxonomy" id="221126"/>
    <lineage>
        <taxon>Bacteria</taxon>
        <taxon>Pseudomonadati</taxon>
        <taxon>Bacteroidota</taxon>
        <taxon>Flavobacteriia</taxon>
        <taxon>Flavobacteriales</taxon>
        <taxon>Flavobacteriaceae</taxon>
        <taxon>Algibacter</taxon>
    </lineage>
</organism>
<keyword evidence="3" id="KW-1185">Reference proteome</keyword>
<proteinExistence type="predicted"/>
<keyword evidence="1" id="KW-0732">Signal</keyword>
<comment type="caution">
    <text evidence="2">The sequence shown here is derived from an EMBL/GenBank/DDBJ whole genome shotgun (WGS) entry which is preliminary data.</text>
</comment>
<name>A0A4R8M4S2_9FLAO</name>